<accession>A0ABW4HZM9</accession>
<comment type="caution">
    <text evidence="1">The sequence shown here is derived from an EMBL/GenBank/DDBJ whole genome shotgun (WGS) entry which is preliminary data.</text>
</comment>
<reference evidence="2" key="1">
    <citation type="journal article" date="2019" name="Int. J. Syst. Evol. Microbiol.">
        <title>The Global Catalogue of Microorganisms (GCM) 10K type strain sequencing project: providing services to taxonomists for standard genome sequencing and annotation.</title>
        <authorList>
            <consortium name="The Broad Institute Genomics Platform"/>
            <consortium name="The Broad Institute Genome Sequencing Center for Infectious Disease"/>
            <person name="Wu L."/>
            <person name="Ma J."/>
        </authorList>
    </citation>
    <scope>NUCLEOTIDE SEQUENCE [LARGE SCALE GENOMIC DNA]</scope>
    <source>
        <strain evidence="2">CGMCC 1.16275</strain>
    </source>
</reference>
<sequence>MLLGLAQTLLASAAPPADLDLSISGLRSARGLVRICLTRDPDHFPGCSNDAQAIKRSVPAGHTALRFDDLPSGAWAVSLFHDENRNGKLDTVLGIPREGFGFSRNPPIRFGPPRFSAARFSLTSGETSQSVRLKYLL</sequence>
<dbReference type="EMBL" id="JBHUDY010000001">
    <property type="protein sequence ID" value="MFD1610279.1"/>
    <property type="molecule type" value="Genomic_DNA"/>
</dbReference>
<name>A0ABW4HZM9_9SPHN</name>
<dbReference type="InterPro" id="IPR018673">
    <property type="entry name" value="DUF2141"/>
</dbReference>
<gene>
    <name evidence="1" type="ORF">ACFSCW_00530</name>
</gene>
<protein>
    <submittedName>
        <fullName evidence="1">DUF2141 domain-containing protein</fullName>
    </submittedName>
</protein>
<dbReference type="Proteomes" id="UP001597115">
    <property type="component" value="Unassembled WGS sequence"/>
</dbReference>
<dbReference type="RefSeq" id="WP_380885805.1">
    <property type="nucleotide sequence ID" value="NZ_JBHUDY010000001.1"/>
</dbReference>
<keyword evidence="2" id="KW-1185">Reference proteome</keyword>
<dbReference type="Pfam" id="PF09912">
    <property type="entry name" value="DUF2141"/>
    <property type="match status" value="1"/>
</dbReference>
<organism evidence="1 2">
    <name type="scientific">Sphingomonas tabacisoli</name>
    <dbReference type="NCBI Taxonomy" id="2249466"/>
    <lineage>
        <taxon>Bacteria</taxon>
        <taxon>Pseudomonadati</taxon>
        <taxon>Pseudomonadota</taxon>
        <taxon>Alphaproteobacteria</taxon>
        <taxon>Sphingomonadales</taxon>
        <taxon>Sphingomonadaceae</taxon>
        <taxon>Sphingomonas</taxon>
    </lineage>
</organism>
<evidence type="ECO:0000313" key="2">
    <source>
        <dbReference type="Proteomes" id="UP001597115"/>
    </source>
</evidence>
<evidence type="ECO:0000313" key="1">
    <source>
        <dbReference type="EMBL" id="MFD1610279.1"/>
    </source>
</evidence>
<proteinExistence type="predicted"/>